<feature type="region of interest" description="Disordered" evidence="1">
    <location>
        <begin position="557"/>
        <end position="581"/>
    </location>
</feature>
<dbReference type="AlphaFoldDB" id="A0A5J4WR78"/>
<dbReference type="InterPro" id="IPR051158">
    <property type="entry name" value="Metallophosphoesterase_sf"/>
</dbReference>
<evidence type="ECO:0000256" key="2">
    <source>
        <dbReference type="SAM" id="Phobius"/>
    </source>
</evidence>
<reference evidence="4 5" key="1">
    <citation type="submission" date="2019-03" db="EMBL/GenBank/DDBJ databases">
        <title>Single cell metagenomics reveals metabolic interactions within the superorganism composed of flagellate Streblomastix strix and complex community of Bacteroidetes bacteria on its surface.</title>
        <authorList>
            <person name="Treitli S.C."/>
            <person name="Kolisko M."/>
            <person name="Husnik F."/>
            <person name="Keeling P."/>
            <person name="Hampl V."/>
        </authorList>
    </citation>
    <scope>NUCLEOTIDE SEQUENCE [LARGE SCALE GENOMIC DNA]</scope>
    <source>
        <strain evidence="4">ST1C</strain>
    </source>
</reference>
<keyword evidence="2" id="KW-0472">Membrane</keyword>
<dbReference type="InterPro" id="IPR029052">
    <property type="entry name" value="Metallo-depent_PP-like"/>
</dbReference>
<evidence type="ECO:0000313" key="4">
    <source>
        <dbReference type="EMBL" id="KAA6397441.1"/>
    </source>
</evidence>
<dbReference type="Pfam" id="PF00149">
    <property type="entry name" value="Metallophos"/>
    <property type="match status" value="1"/>
</dbReference>
<dbReference type="EMBL" id="SNRW01001179">
    <property type="protein sequence ID" value="KAA6397441.1"/>
    <property type="molecule type" value="Genomic_DNA"/>
</dbReference>
<dbReference type="GO" id="GO:0016787">
    <property type="term" value="F:hydrolase activity"/>
    <property type="evidence" value="ECO:0007669"/>
    <property type="project" value="InterPro"/>
</dbReference>
<proteinExistence type="predicted"/>
<evidence type="ECO:0000313" key="5">
    <source>
        <dbReference type="Proteomes" id="UP000324800"/>
    </source>
</evidence>
<feature type="transmembrane region" description="Helical" evidence="2">
    <location>
        <begin position="113"/>
        <end position="131"/>
    </location>
</feature>
<comment type="caution">
    <text evidence="4">The sequence shown here is derived from an EMBL/GenBank/DDBJ whole genome shotgun (WGS) entry which is preliminary data.</text>
</comment>
<dbReference type="PANTHER" id="PTHR31302">
    <property type="entry name" value="TRANSMEMBRANE PROTEIN WITH METALLOPHOSPHOESTERASE DOMAIN-RELATED"/>
    <property type="match status" value="1"/>
</dbReference>
<accession>A0A5J4WR78</accession>
<feature type="region of interest" description="Disordered" evidence="1">
    <location>
        <begin position="594"/>
        <end position="630"/>
    </location>
</feature>
<dbReference type="SUPFAM" id="SSF56300">
    <property type="entry name" value="Metallo-dependent phosphatases"/>
    <property type="match status" value="1"/>
</dbReference>
<dbReference type="Gene3D" id="3.60.21.10">
    <property type="match status" value="1"/>
</dbReference>
<dbReference type="OrthoDB" id="783096at2759"/>
<feature type="compositionally biased region" description="Basic and acidic residues" evidence="1">
    <location>
        <begin position="594"/>
        <end position="612"/>
    </location>
</feature>
<feature type="transmembrane region" description="Helical" evidence="2">
    <location>
        <begin position="12"/>
        <end position="34"/>
    </location>
</feature>
<evidence type="ECO:0000259" key="3">
    <source>
        <dbReference type="Pfam" id="PF00149"/>
    </source>
</evidence>
<keyword evidence="2" id="KW-0812">Transmembrane</keyword>
<keyword evidence="2" id="KW-1133">Transmembrane helix</keyword>
<organism evidence="4 5">
    <name type="scientific">Streblomastix strix</name>
    <dbReference type="NCBI Taxonomy" id="222440"/>
    <lineage>
        <taxon>Eukaryota</taxon>
        <taxon>Metamonada</taxon>
        <taxon>Preaxostyla</taxon>
        <taxon>Oxymonadida</taxon>
        <taxon>Streblomastigidae</taxon>
        <taxon>Streblomastix</taxon>
    </lineage>
</organism>
<evidence type="ECO:0000256" key="1">
    <source>
        <dbReference type="SAM" id="MobiDB-lite"/>
    </source>
</evidence>
<sequence>MPIRKKKRSALILFLYSISVIIFIFMYPIFRILSWTLSETLDGWKLYVVCISITLFLIILISSSIVIFGVRWSLTSWIASQISAHSLFFTFDALFPCLFLEIVFAFWDYAYNHRWQIVLVLVSVLILYQIIGSINGQIVGIRTVNLRNKKIGKTPLRIVHLSDIHIGTHRPYFLKYIVKKVNALNADVVCITGDLIDSAAMSRHIFFVNGNHDRSSGRDAIHFMLRLIPNPYYSFLRIIGIEDGSALYFEEAAFNILSEALSHQADLILINPQQSIFSLRRSNSVVEFSTSQEQKDIAQEEIHEPEQIPDDISSYIQQMTPSLMNAQLSNVSSPSISPFLSSRLQITTNSSNQSVQHIQIPLFTSPLVTPAPSPSQTSSVLLLVQPNHYQQDGQSSIASSSINSFYNLQHQYDPQIFSIELDSKFLSLVASLPFISSTSIARTMTAVSTLKAQTRAHDQQSLEQRSNNNNNTNVQTQQWSKLNTARRMMLRLKGMRGIRELRGWNQQRILRKEKMKASSLSQIFQSQYTPQVLHADLFLAGHVHNEIIRIEKKEKKKEIKNQRRKEKRKIKEEKKEEKEAKKIEQQMVGEFMKIQKEDEKQERRNLRKEEKMKKKQEKQKRKEDKVNKLRNKQHRDVNIIVEEGRIIKDHWPFIYVSPGTGTWGCSMRTIGRSEITLIIVSGEDDKQNNENQEMNN</sequence>
<feature type="compositionally biased region" description="Basic and acidic residues" evidence="1">
    <location>
        <begin position="569"/>
        <end position="581"/>
    </location>
</feature>
<name>A0A5J4WR78_9EUKA</name>
<feature type="transmembrane region" description="Helical" evidence="2">
    <location>
        <begin position="46"/>
        <end position="74"/>
    </location>
</feature>
<dbReference type="PANTHER" id="PTHR31302:SF0">
    <property type="entry name" value="TRANSMEMBRANE PROTEIN WITH METALLOPHOSPHOESTERASE DOMAIN"/>
    <property type="match status" value="1"/>
</dbReference>
<gene>
    <name evidence="4" type="ORF">EZS28_007032</name>
</gene>
<dbReference type="Proteomes" id="UP000324800">
    <property type="component" value="Unassembled WGS sequence"/>
</dbReference>
<feature type="transmembrane region" description="Helical" evidence="2">
    <location>
        <begin position="86"/>
        <end position="107"/>
    </location>
</feature>
<protein>
    <recommendedName>
        <fullName evidence="3">Calcineurin-like phosphoesterase domain-containing protein</fullName>
    </recommendedName>
</protein>
<dbReference type="InterPro" id="IPR004843">
    <property type="entry name" value="Calcineurin-like_PHP"/>
</dbReference>
<feature type="domain" description="Calcineurin-like phosphoesterase" evidence="3">
    <location>
        <begin position="156"/>
        <end position="246"/>
    </location>
</feature>